<protein>
    <submittedName>
        <fullName evidence="9">Uncharacterized protein</fullName>
    </submittedName>
</protein>
<keyword evidence="3" id="KW-1003">Cell membrane</keyword>
<organism evidence="9 10">
    <name type="scientific">Cafeteria roenbergensis</name>
    <name type="common">Marine flagellate</name>
    <dbReference type="NCBI Taxonomy" id="33653"/>
    <lineage>
        <taxon>Eukaryota</taxon>
        <taxon>Sar</taxon>
        <taxon>Stramenopiles</taxon>
        <taxon>Bigyra</taxon>
        <taxon>Opalozoa</taxon>
        <taxon>Bicosoecida</taxon>
        <taxon>Cafeteriaceae</taxon>
        <taxon>Cafeteria</taxon>
    </lineage>
</organism>
<keyword evidence="4" id="KW-0997">Cell inner membrane</keyword>
<evidence type="ECO:0000256" key="1">
    <source>
        <dbReference type="ARBA" id="ARBA00004429"/>
    </source>
</evidence>
<keyword evidence="7 8" id="KW-0472">Membrane</keyword>
<dbReference type="InterPro" id="IPR046513">
    <property type="entry name" value="DUF6691"/>
</dbReference>
<feature type="transmembrane region" description="Helical" evidence="8">
    <location>
        <begin position="225"/>
        <end position="242"/>
    </location>
</feature>
<evidence type="ECO:0000256" key="7">
    <source>
        <dbReference type="ARBA" id="ARBA00023136"/>
    </source>
</evidence>
<evidence type="ECO:0000256" key="5">
    <source>
        <dbReference type="ARBA" id="ARBA00022692"/>
    </source>
</evidence>
<comment type="subcellular location">
    <subcellularLocation>
        <location evidence="1">Cell inner membrane</location>
        <topology evidence="1">Multi-pass membrane protein</topology>
    </subcellularLocation>
</comment>
<dbReference type="Pfam" id="PF20398">
    <property type="entry name" value="DUF6691"/>
    <property type="match status" value="1"/>
</dbReference>
<dbReference type="OMA" id="VASFMTF"/>
<feature type="transmembrane region" description="Helical" evidence="8">
    <location>
        <begin position="254"/>
        <end position="272"/>
    </location>
</feature>
<dbReference type="AlphaFoldDB" id="A0A5A8CIW4"/>
<keyword evidence="2" id="KW-0813">Transport</keyword>
<comment type="caution">
    <text evidence="9">The sequence shown here is derived from an EMBL/GenBank/DDBJ whole genome shotgun (WGS) entry which is preliminary data.</text>
</comment>
<evidence type="ECO:0000256" key="4">
    <source>
        <dbReference type="ARBA" id="ARBA00022519"/>
    </source>
</evidence>
<dbReference type="PANTHER" id="PTHR30574:SF1">
    <property type="entry name" value="SULPHUR TRANSPORT DOMAIN-CONTAINING PROTEIN"/>
    <property type="match status" value="1"/>
</dbReference>
<feature type="transmembrane region" description="Helical" evidence="8">
    <location>
        <begin position="292"/>
        <end position="313"/>
    </location>
</feature>
<keyword evidence="5 8" id="KW-0812">Transmembrane</keyword>
<gene>
    <name evidence="9" type="ORF">FNF29_03990</name>
</gene>
<evidence type="ECO:0000256" key="3">
    <source>
        <dbReference type="ARBA" id="ARBA00022475"/>
    </source>
</evidence>
<dbReference type="GO" id="GO:0005886">
    <property type="term" value="C:plasma membrane"/>
    <property type="evidence" value="ECO:0007669"/>
    <property type="project" value="UniProtKB-SubCell"/>
</dbReference>
<evidence type="ECO:0000256" key="2">
    <source>
        <dbReference type="ARBA" id="ARBA00022448"/>
    </source>
</evidence>
<dbReference type="Proteomes" id="UP000323011">
    <property type="component" value="Unassembled WGS sequence"/>
</dbReference>
<keyword evidence="6 8" id="KW-1133">Transmembrane helix</keyword>
<evidence type="ECO:0000313" key="10">
    <source>
        <dbReference type="Proteomes" id="UP000323011"/>
    </source>
</evidence>
<accession>A0A5A8CIW4</accession>
<dbReference type="EMBL" id="VLTN01000021">
    <property type="protein sequence ID" value="KAA0152424.1"/>
    <property type="molecule type" value="Genomic_DNA"/>
</dbReference>
<reference evidence="9 10" key="1">
    <citation type="submission" date="2019-07" db="EMBL/GenBank/DDBJ databases">
        <title>Genomes of Cafeteria roenbergensis.</title>
        <authorList>
            <person name="Fischer M.G."/>
            <person name="Hackl T."/>
            <person name="Roman M."/>
        </authorList>
    </citation>
    <scope>NUCLEOTIDE SEQUENCE [LARGE SCALE GENOMIC DNA]</scope>
    <source>
        <strain evidence="9 10">BVI</strain>
    </source>
</reference>
<dbReference type="InterPro" id="IPR007272">
    <property type="entry name" value="Sulf_transp_TsuA/YedE"/>
</dbReference>
<feature type="transmembrane region" description="Helical" evidence="8">
    <location>
        <begin position="120"/>
        <end position="143"/>
    </location>
</feature>
<name>A0A5A8CIW4_CAFRO</name>
<keyword evidence="10" id="KW-1185">Reference proteome</keyword>
<feature type="transmembrane region" description="Helical" evidence="8">
    <location>
        <begin position="325"/>
        <end position="345"/>
    </location>
</feature>
<dbReference type="PANTHER" id="PTHR30574">
    <property type="entry name" value="INNER MEMBRANE PROTEIN YEDE"/>
    <property type="match status" value="1"/>
</dbReference>
<evidence type="ECO:0000256" key="6">
    <source>
        <dbReference type="ARBA" id="ARBA00022989"/>
    </source>
</evidence>
<evidence type="ECO:0000313" key="9">
    <source>
        <dbReference type="EMBL" id="KAA0152424.1"/>
    </source>
</evidence>
<feature type="transmembrane region" description="Helical" evidence="8">
    <location>
        <begin position="6"/>
        <end position="28"/>
    </location>
</feature>
<feature type="transmembrane region" description="Helical" evidence="8">
    <location>
        <begin position="163"/>
        <end position="181"/>
    </location>
</feature>
<proteinExistence type="predicted"/>
<sequence>MMISSAFTPMASGIGGVIIGTSAAANMLGNGRITGISGILSGTLFTSGLDSAWKAAFLGGMLSSAAAQTVYFPEYFGTLKINPAMSAAAGLLVGFGTQMGSGCTSGHGVCGMARLSARSWVAVATFMSTAIATASTVQAVPALKELVFGAEGQEFFVIPGSEYAPLVAGIAGVGLLVEAIFSRASESNLHAAKKEEADSKVTHASLTASVPAIGLSWAIGATFAFGLGMSGMLNPAIILGFLTPTSAEGWNPNLALVMGGAVAVTGIAFPLIVNNKAPLLGDRWHLPTAKDITPGLVLGSAMFGVGWGLGGFCPGPAISAATTGTSHAVATAVALAAGMGIFRMVKPMLPANFH</sequence>
<evidence type="ECO:0000256" key="8">
    <source>
        <dbReference type="SAM" id="Phobius"/>
    </source>
</evidence>